<dbReference type="GO" id="GO:0008270">
    <property type="term" value="F:zinc ion binding"/>
    <property type="evidence" value="ECO:0007669"/>
    <property type="project" value="UniProtKB-KW"/>
</dbReference>
<evidence type="ECO:0000313" key="6">
    <source>
        <dbReference type="Proteomes" id="UP000515308"/>
    </source>
</evidence>
<dbReference type="InterPro" id="IPR013083">
    <property type="entry name" value="Znf_RING/FYVE/PHD"/>
</dbReference>
<gene>
    <name evidence="5" type="ORF">PVLDE_0903220</name>
</gene>
<dbReference type="Gene3D" id="3.30.40.10">
    <property type="entry name" value="Zinc/RING finger domain, C3HC4 (zinc finger)"/>
    <property type="match status" value="1"/>
</dbReference>
<evidence type="ECO:0000259" key="4">
    <source>
        <dbReference type="PROSITE" id="PS50102"/>
    </source>
</evidence>
<dbReference type="SMART" id="SM00360">
    <property type="entry name" value="RRM"/>
    <property type="match status" value="1"/>
</dbReference>
<keyword evidence="1" id="KW-0479">Metal-binding</keyword>
<dbReference type="Proteomes" id="UP000515308">
    <property type="component" value="Chromosome PVLDE_09"/>
</dbReference>
<dbReference type="PANTHER" id="PTHR35367:SF2">
    <property type="entry name" value="PROTEIN, PUTATIVE-RELATED"/>
    <property type="match status" value="1"/>
</dbReference>
<organism evidence="5 6">
    <name type="scientific">Plasmodium vinckei lentum</name>
    <dbReference type="NCBI Taxonomy" id="138297"/>
    <lineage>
        <taxon>Eukaryota</taxon>
        <taxon>Sar</taxon>
        <taxon>Alveolata</taxon>
        <taxon>Apicomplexa</taxon>
        <taxon>Aconoidasida</taxon>
        <taxon>Haemosporida</taxon>
        <taxon>Plasmodiidae</taxon>
        <taxon>Plasmodium</taxon>
        <taxon>Plasmodium (Vinckeia)</taxon>
    </lineage>
</organism>
<evidence type="ECO:0000259" key="3">
    <source>
        <dbReference type="PROSITE" id="PS50089"/>
    </source>
</evidence>
<feature type="domain" description="RING-type" evidence="3">
    <location>
        <begin position="802"/>
        <end position="847"/>
    </location>
</feature>
<dbReference type="Gene3D" id="3.30.70.330">
    <property type="match status" value="1"/>
</dbReference>
<dbReference type="PANTHER" id="PTHR35367">
    <property type="entry name" value="RRM DOMAIN-CONTAINING PROTEIN"/>
    <property type="match status" value="1"/>
</dbReference>
<dbReference type="PROSITE" id="PS50102">
    <property type="entry name" value="RRM"/>
    <property type="match status" value="1"/>
</dbReference>
<feature type="domain" description="RRM" evidence="4">
    <location>
        <begin position="687"/>
        <end position="774"/>
    </location>
</feature>
<dbReference type="Pfam" id="PF00076">
    <property type="entry name" value="RRM_1"/>
    <property type="match status" value="1"/>
</dbReference>
<dbReference type="VEuPathDB" id="PlasmoDB:PVLDE_0903220"/>
<dbReference type="InterPro" id="IPR000504">
    <property type="entry name" value="RRM_dom"/>
</dbReference>
<dbReference type="EMBL" id="LR865371">
    <property type="protein sequence ID" value="CAD2091984.1"/>
    <property type="molecule type" value="Genomic_DNA"/>
</dbReference>
<proteinExistence type="predicted"/>
<keyword evidence="2" id="KW-0694">RNA-binding</keyword>
<dbReference type="AlphaFoldDB" id="A0A6V7S4P4"/>
<accession>A0A6V7S4P4</accession>
<protein>
    <submittedName>
        <fullName evidence="5">RNA-binding protein, putative</fullName>
    </submittedName>
</protein>
<dbReference type="PROSITE" id="PS50089">
    <property type="entry name" value="ZF_RING_2"/>
    <property type="match status" value="1"/>
</dbReference>
<dbReference type="InterPro" id="IPR001841">
    <property type="entry name" value="Znf_RING"/>
</dbReference>
<name>A0A6V7S4P4_PLAVN</name>
<reference evidence="5 6" key="1">
    <citation type="submission" date="2020-08" db="EMBL/GenBank/DDBJ databases">
        <authorList>
            <person name="Ramaprasad A."/>
        </authorList>
    </citation>
    <scope>NUCLEOTIDE SEQUENCE [LARGE SCALE GENOMIC DNA]</scope>
</reference>
<dbReference type="InterPro" id="IPR012677">
    <property type="entry name" value="Nucleotide-bd_a/b_plait_sf"/>
</dbReference>
<sequence>MEFSKVEPNDNDELKKEELINNINSFFEKVHFDNSINKLDRLKIYSLSTETDSRKYSRQLQNDNTLGQQNENILEQQSEDRYVKLPPPLPYINANETINNCKFKNVLINKQTNNTDNNIANSAMYINNNWFKTNESKNSYINHDSVFPKNVPDTSNEIEKKLKSIAFIKNLNKYNYEFNENNILNKSNNTFKMGSESKYNNINYNYENISKSVDAIPFYNNSQEITKTFQPTNLSYTINEDVQKKSEKCLNQPNSSLNNLNEKNEIRGTNFSEFFTQNMKQNFNQKHEYIFNNNYDNVLYNNDEVNKELETGTQFNWKKDETSIKENSRNELNEDLNEYLENVVGQSYFYDLKKNKIVCIDEQEHDAIIDFENDKNGSNLSYNFSNNPMSQSFTNNNTHNNSHNNKQVQDVDAKDININMDLLKTILSSEYKNMDNLFDQCNYDLHSSGNNTNPEMFASKQDVNNKIYDEQAFPKTKKSLIEQQYLENLIFNELIKYAEIEKDEKTESEMPTMNNEHNQFTSLNIRPNEPNNDSIITLSNERDNKNGLDSEAENCNLFLEYNERNVRQTRFESSLRNDSEKVEWKNNERFNIFCNINETDEQNFISGRKQNESNYYDMMKDKNYSYNSDVGNNMDNPEFYENIKKEWTKNIENQVGEKSFICNNYINDINVEMGNDNIYTPENKVAKFTLIVNVPPNTTRKDLMAVFSKYGNVNLTMVVCDKQSRHPNKEWTATSGYAFVRFSTNIEAQRTLNAAISGHIRIKGSRVRATWAKKDSYSKKKKEFNLKIPCSVLITNAEGFICCICRNYLSYDPILFPCCYISSCSDCFQNYIIKEMNQQNIRCPNCSLFIIDPIIKLDQNSKGILTLLYKIYYNIKVKCVYEHFLYISKKRKEHQLDGRKKRDIEIKLL</sequence>
<dbReference type="GO" id="GO:0003723">
    <property type="term" value="F:RNA binding"/>
    <property type="evidence" value="ECO:0007669"/>
    <property type="project" value="UniProtKB-UniRule"/>
</dbReference>
<dbReference type="SUPFAM" id="SSF54928">
    <property type="entry name" value="RNA-binding domain, RBD"/>
    <property type="match status" value="1"/>
</dbReference>
<keyword evidence="1" id="KW-0862">Zinc</keyword>
<keyword evidence="1" id="KW-0863">Zinc-finger</keyword>
<dbReference type="InterPro" id="IPR035979">
    <property type="entry name" value="RBD_domain_sf"/>
</dbReference>
<evidence type="ECO:0000313" key="5">
    <source>
        <dbReference type="EMBL" id="CAD2091984.1"/>
    </source>
</evidence>
<evidence type="ECO:0000256" key="2">
    <source>
        <dbReference type="PROSITE-ProRule" id="PRU00176"/>
    </source>
</evidence>
<evidence type="ECO:0000256" key="1">
    <source>
        <dbReference type="PROSITE-ProRule" id="PRU00175"/>
    </source>
</evidence>